<dbReference type="KEGG" id="dps:DPPB07"/>
<feature type="region of interest" description="Disordered" evidence="1">
    <location>
        <begin position="29"/>
        <end position="56"/>
    </location>
</feature>
<evidence type="ECO:0000313" key="3">
    <source>
        <dbReference type="Proteomes" id="UP000000602"/>
    </source>
</evidence>
<evidence type="ECO:0000256" key="1">
    <source>
        <dbReference type="SAM" id="MobiDB-lite"/>
    </source>
</evidence>
<reference evidence="2 3" key="1">
    <citation type="journal article" date="2004" name="Environ. Microbiol.">
        <title>The genome of Desulfotalea psychrophila, a sulfate-reducing bacterium from permanently cold Arctic sediments.</title>
        <authorList>
            <person name="Rabus R."/>
            <person name="Ruepp A."/>
            <person name="Frickey T."/>
            <person name="Rattei T."/>
            <person name="Fartmann B."/>
            <person name="Stark M."/>
            <person name="Bauer M."/>
            <person name="Zibat A."/>
            <person name="Lombardot T."/>
            <person name="Becker I."/>
            <person name="Amann J."/>
            <person name="Gellner K."/>
            <person name="Teeling H."/>
            <person name="Leuschner W.D."/>
            <person name="Gloeckner F.-O."/>
            <person name="Lupas A.N."/>
            <person name="Amann R."/>
            <person name="Klenk H.-P."/>
        </authorList>
    </citation>
    <scope>NUCLEOTIDE SEQUENCE [LARGE SCALE GENOMIC DNA]</scope>
    <source>
        <strain evidence="3">DSM 12343 / LSv54</strain>
        <plasmid evidence="3">large</plasmid>
    </source>
</reference>
<dbReference type="EMBL" id="CR522871">
    <property type="protein sequence ID" value="CAG37871.1"/>
    <property type="molecule type" value="Genomic_DNA"/>
</dbReference>
<dbReference type="AlphaFoldDB" id="Q6AIH6"/>
<gene>
    <name evidence="2" type="ordered locus">DPPB07</name>
</gene>
<accession>Q6AIH6</accession>
<dbReference type="HOGENOM" id="CLU_2436028_0_0_7"/>
<name>Q6AIH6_DESPS</name>
<sequence>MFRQKRTKPTNVITGGLWKLLTRKLTEIGATSSRRQTNSKHRLSSNKRVKRGAKHERPATSFLLEITRQQLAGILQKSLGNFFFLIKSRL</sequence>
<evidence type="ECO:0000313" key="2">
    <source>
        <dbReference type="EMBL" id="CAG37871.1"/>
    </source>
</evidence>
<dbReference type="Proteomes" id="UP000000602">
    <property type="component" value="Plasmid large"/>
</dbReference>
<organism evidence="2 3">
    <name type="scientific">Desulfotalea psychrophila (strain LSv54 / DSM 12343)</name>
    <dbReference type="NCBI Taxonomy" id="177439"/>
    <lineage>
        <taxon>Bacteria</taxon>
        <taxon>Pseudomonadati</taxon>
        <taxon>Thermodesulfobacteriota</taxon>
        <taxon>Desulfobulbia</taxon>
        <taxon>Desulfobulbales</taxon>
        <taxon>Desulfocapsaceae</taxon>
        <taxon>Desulfotalea</taxon>
    </lineage>
</organism>
<geneLocation type="plasmid" evidence="3">
    <name>large</name>
</geneLocation>
<keyword evidence="3" id="KW-1185">Reference proteome</keyword>
<proteinExistence type="predicted"/>
<feature type="compositionally biased region" description="Basic residues" evidence="1">
    <location>
        <begin position="37"/>
        <end position="54"/>
    </location>
</feature>
<protein>
    <submittedName>
        <fullName evidence="2">Uncharacterized protein</fullName>
    </submittedName>
</protein>